<sequence>MGTPQHRCTERCDTRCQEAQGDDCTCSCMGENHSGAAYWCTWILVGDTTLINSARRERHLRIQARSRPPLRPRRRTGPSGWRRRFRYGGVLVDCSGADERGGRRPSAASRATSARWSQGTRPGPCAGPGPRVLWDGENEAVADASLWCRA</sequence>
<dbReference type="AlphaFoldDB" id="A0A553ZQ61"/>
<dbReference type="Proteomes" id="UP000320888">
    <property type="component" value="Unassembled WGS sequence"/>
</dbReference>
<evidence type="ECO:0000256" key="1">
    <source>
        <dbReference type="SAM" id="MobiDB-lite"/>
    </source>
</evidence>
<dbReference type="EMBL" id="VKLS01000021">
    <property type="protein sequence ID" value="TSB43535.1"/>
    <property type="molecule type" value="Genomic_DNA"/>
</dbReference>
<comment type="caution">
    <text evidence="2">The sequence shown here is derived from an EMBL/GenBank/DDBJ whole genome shotgun (WGS) entry which is preliminary data.</text>
</comment>
<proteinExistence type="predicted"/>
<dbReference type="OrthoDB" id="581550at2"/>
<name>A0A553ZQ61_9ACTN</name>
<evidence type="ECO:0000313" key="2">
    <source>
        <dbReference type="EMBL" id="TSB43535.1"/>
    </source>
</evidence>
<feature type="compositionally biased region" description="Low complexity" evidence="1">
    <location>
        <begin position="104"/>
        <end position="117"/>
    </location>
</feature>
<organism evidence="2 3">
    <name type="scientific">Streptomyces benahoarensis</name>
    <dbReference type="NCBI Taxonomy" id="2595054"/>
    <lineage>
        <taxon>Bacteria</taxon>
        <taxon>Bacillati</taxon>
        <taxon>Actinomycetota</taxon>
        <taxon>Actinomycetes</taxon>
        <taxon>Kitasatosporales</taxon>
        <taxon>Streptomycetaceae</taxon>
        <taxon>Streptomyces</taxon>
    </lineage>
</organism>
<feature type="region of interest" description="Disordered" evidence="1">
    <location>
        <begin position="96"/>
        <end position="131"/>
    </location>
</feature>
<protein>
    <submittedName>
        <fullName evidence="2">Uncharacterized protein</fullName>
    </submittedName>
</protein>
<gene>
    <name evidence="2" type="ORF">FNZ23_03880</name>
</gene>
<accession>A0A553ZQ61</accession>
<evidence type="ECO:0000313" key="3">
    <source>
        <dbReference type="Proteomes" id="UP000320888"/>
    </source>
</evidence>
<reference evidence="2 3" key="1">
    <citation type="submission" date="2019-07" db="EMBL/GenBank/DDBJ databases">
        <title>Draft genome for Streptomyces benahoarensis MZ03-48.</title>
        <authorList>
            <person name="Gonzalez-Pimentel J.L."/>
        </authorList>
    </citation>
    <scope>NUCLEOTIDE SEQUENCE [LARGE SCALE GENOMIC DNA]</scope>
    <source>
        <strain evidence="2 3">MZ03-48</strain>
    </source>
</reference>
<keyword evidence="3" id="KW-1185">Reference proteome</keyword>